<feature type="transmembrane region" description="Helical" evidence="1">
    <location>
        <begin position="79"/>
        <end position="96"/>
    </location>
</feature>
<keyword evidence="1" id="KW-1133">Transmembrane helix</keyword>
<comment type="caution">
    <text evidence="2">The sequence shown here is derived from an EMBL/GenBank/DDBJ whole genome shotgun (WGS) entry which is preliminary data.</text>
</comment>
<organism evidence="2 3">
    <name type="scientific">Syncephalastrum racemosum</name>
    <name type="common">Filamentous fungus</name>
    <dbReference type="NCBI Taxonomy" id="13706"/>
    <lineage>
        <taxon>Eukaryota</taxon>
        <taxon>Fungi</taxon>
        <taxon>Fungi incertae sedis</taxon>
        <taxon>Mucoromycota</taxon>
        <taxon>Mucoromycotina</taxon>
        <taxon>Mucoromycetes</taxon>
        <taxon>Mucorales</taxon>
        <taxon>Syncephalastraceae</taxon>
        <taxon>Syncephalastrum</taxon>
    </lineage>
</organism>
<evidence type="ECO:0000256" key="1">
    <source>
        <dbReference type="SAM" id="Phobius"/>
    </source>
</evidence>
<evidence type="ECO:0000313" key="2">
    <source>
        <dbReference type="EMBL" id="ORZ02766.1"/>
    </source>
</evidence>
<protein>
    <submittedName>
        <fullName evidence="2">Uncharacterized protein</fullName>
    </submittedName>
</protein>
<name>A0A1X2HT70_SYNRA</name>
<feature type="transmembrane region" description="Helical" evidence="1">
    <location>
        <begin position="241"/>
        <end position="262"/>
    </location>
</feature>
<sequence>MYTLPVSSQHRAHASTYKKRFAQTAWHQGGGILTLVAVESIVITTLEGILIHEEVQAVAGCILNVASLGLTLIDLIDRGLVVASLIYQAILCVDAVKHMHSTTRAYTPIIYGLLATLFTCLQVLQDKSRIAKFQDIGCNFDLNLAEDYAVMAISILFYLLCVACIVCMRHRQQQETPLPSRSGSMLAAAAKLNLFFIVSYIAQLTPSGLLGYETSGLEVTLVAALACLLFLLGWYALSKPLVLSTLLACGALSVGYFGYRLVTFAMPHTAGQDPYQVTRYNLIFTTACIVLLLTVTVGAGIESVRRILREHSEDKTSSLAGDDLCLTSGTDNLTKKKTHDSAQEFTCA</sequence>
<keyword evidence="3" id="KW-1185">Reference proteome</keyword>
<reference evidence="2 3" key="1">
    <citation type="submission" date="2016-07" db="EMBL/GenBank/DDBJ databases">
        <title>Pervasive Adenine N6-methylation of Active Genes in Fungi.</title>
        <authorList>
            <consortium name="DOE Joint Genome Institute"/>
            <person name="Mondo S.J."/>
            <person name="Dannebaum R.O."/>
            <person name="Kuo R.C."/>
            <person name="Labutti K."/>
            <person name="Haridas S."/>
            <person name="Kuo A."/>
            <person name="Salamov A."/>
            <person name="Ahrendt S.R."/>
            <person name="Lipzen A."/>
            <person name="Sullivan W."/>
            <person name="Andreopoulos W.B."/>
            <person name="Clum A."/>
            <person name="Lindquist E."/>
            <person name="Daum C."/>
            <person name="Ramamoorthy G.K."/>
            <person name="Gryganskyi A."/>
            <person name="Culley D."/>
            <person name="Magnuson J.K."/>
            <person name="James T.Y."/>
            <person name="O'Malley M.A."/>
            <person name="Stajich J.E."/>
            <person name="Spatafora J.W."/>
            <person name="Visel A."/>
            <person name="Grigoriev I.V."/>
        </authorList>
    </citation>
    <scope>NUCLEOTIDE SEQUENCE [LARGE SCALE GENOMIC DNA]</scope>
    <source>
        <strain evidence="2 3">NRRL 2496</strain>
    </source>
</reference>
<keyword evidence="1" id="KW-0812">Transmembrane</keyword>
<feature type="transmembrane region" description="Helical" evidence="1">
    <location>
        <begin position="25"/>
        <end position="43"/>
    </location>
</feature>
<dbReference type="AlphaFoldDB" id="A0A1X2HT70"/>
<feature type="transmembrane region" description="Helical" evidence="1">
    <location>
        <begin position="148"/>
        <end position="170"/>
    </location>
</feature>
<dbReference type="OrthoDB" id="2288538at2759"/>
<proteinExistence type="predicted"/>
<dbReference type="Proteomes" id="UP000242180">
    <property type="component" value="Unassembled WGS sequence"/>
</dbReference>
<accession>A0A1X2HT70</accession>
<feature type="transmembrane region" description="Helical" evidence="1">
    <location>
        <begin position="214"/>
        <end position="234"/>
    </location>
</feature>
<gene>
    <name evidence="2" type="ORF">BCR43DRAFT_22629</name>
</gene>
<feature type="transmembrane region" description="Helical" evidence="1">
    <location>
        <begin position="108"/>
        <end position="125"/>
    </location>
</feature>
<dbReference type="InParanoid" id="A0A1X2HT70"/>
<dbReference type="EMBL" id="MCGN01000001">
    <property type="protein sequence ID" value="ORZ02766.1"/>
    <property type="molecule type" value="Genomic_DNA"/>
</dbReference>
<keyword evidence="1" id="KW-0472">Membrane</keyword>
<evidence type="ECO:0000313" key="3">
    <source>
        <dbReference type="Proteomes" id="UP000242180"/>
    </source>
</evidence>
<feature type="transmembrane region" description="Helical" evidence="1">
    <location>
        <begin position="282"/>
        <end position="301"/>
    </location>
</feature>
<feature type="transmembrane region" description="Helical" evidence="1">
    <location>
        <begin position="182"/>
        <end position="202"/>
    </location>
</feature>